<gene>
    <name evidence="1" type="ORF">IFM89_033878</name>
</gene>
<dbReference type="Proteomes" id="UP000631114">
    <property type="component" value="Unassembled WGS sequence"/>
</dbReference>
<accession>A0A835H2C8</accession>
<comment type="caution">
    <text evidence="1">The sequence shown here is derived from an EMBL/GenBank/DDBJ whole genome shotgun (WGS) entry which is preliminary data.</text>
</comment>
<evidence type="ECO:0000313" key="2">
    <source>
        <dbReference type="Proteomes" id="UP000631114"/>
    </source>
</evidence>
<name>A0A835H2C8_9MAGN</name>
<keyword evidence="2" id="KW-1185">Reference proteome</keyword>
<protein>
    <submittedName>
        <fullName evidence="1">Uncharacterized protein</fullName>
    </submittedName>
</protein>
<dbReference type="InterPro" id="IPR023214">
    <property type="entry name" value="HAD_sf"/>
</dbReference>
<sequence>MPLYDILNEFQKGHSHIAVVLKDLSHSNEVMHVEPKLNRRKHRVPSIKTVHAEGMLTGVRPDAIILLVILHRTNWQKKVLEVAIFLDCVTDLGSWSPCSWNALLPAESLFANQLLFRSSGEFVGFDKNEYTSRSGGHGLQAHDYKKMFLIGDGATDLEQAMVGLFSPLNTLKTNHVWEYGLSNTRNGREHDPCFSLL</sequence>
<reference evidence="1 2" key="1">
    <citation type="submission" date="2020-10" db="EMBL/GenBank/DDBJ databases">
        <title>The Coptis chinensis genome and diversification of protoberbering-type alkaloids.</title>
        <authorList>
            <person name="Wang B."/>
            <person name="Shu S."/>
            <person name="Song C."/>
            <person name="Liu Y."/>
        </authorList>
    </citation>
    <scope>NUCLEOTIDE SEQUENCE [LARGE SCALE GENOMIC DNA]</scope>
    <source>
        <strain evidence="1">HL-2020</strain>
        <tissue evidence="1">Leaf</tissue>
    </source>
</reference>
<dbReference type="Gene3D" id="3.40.50.1000">
    <property type="entry name" value="HAD superfamily/HAD-like"/>
    <property type="match status" value="1"/>
</dbReference>
<proteinExistence type="predicted"/>
<evidence type="ECO:0000313" key="1">
    <source>
        <dbReference type="EMBL" id="KAF9590352.1"/>
    </source>
</evidence>
<dbReference type="AlphaFoldDB" id="A0A835H2C8"/>
<organism evidence="1 2">
    <name type="scientific">Coptis chinensis</name>
    <dbReference type="NCBI Taxonomy" id="261450"/>
    <lineage>
        <taxon>Eukaryota</taxon>
        <taxon>Viridiplantae</taxon>
        <taxon>Streptophyta</taxon>
        <taxon>Embryophyta</taxon>
        <taxon>Tracheophyta</taxon>
        <taxon>Spermatophyta</taxon>
        <taxon>Magnoliopsida</taxon>
        <taxon>Ranunculales</taxon>
        <taxon>Ranunculaceae</taxon>
        <taxon>Coptidoideae</taxon>
        <taxon>Coptis</taxon>
    </lineage>
</organism>
<dbReference type="EMBL" id="JADFTS010000009">
    <property type="protein sequence ID" value="KAF9590352.1"/>
    <property type="molecule type" value="Genomic_DNA"/>
</dbReference>